<organism evidence="7 8">
    <name type="scientific">Amylibacter marinus</name>
    <dbReference type="NCBI Taxonomy" id="1475483"/>
    <lineage>
        <taxon>Bacteria</taxon>
        <taxon>Pseudomonadati</taxon>
        <taxon>Pseudomonadota</taxon>
        <taxon>Alphaproteobacteria</taxon>
        <taxon>Rhodobacterales</taxon>
        <taxon>Paracoccaceae</taxon>
        <taxon>Amylibacter</taxon>
    </lineage>
</organism>
<evidence type="ECO:0000256" key="5">
    <source>
        <dbReference type="SAM" id="MobiDB-lite"/>
    </source>
</evidence>
<dbReference type="RefSeq" id="WP_284374933.1">
    <property type="nucleotide sequence ID" value="NZ_BSNN01000001.1"/>
</dbReference>
<gene>
    <name evidence="7" type="ORF">GCM10007939_00270</name>
</gene>
<keyword evidence="2" id="KW-0677">Repeat</keyword>
<dbReference type="SUPFAM" id="SSF54631">
    <property type="entry name" value="CBS-domain pair"/>
    <property type="match status" value="1"/>
</dbReference>
<dbReference type="PANTHER" id="PTHR22777:SF27">
    <property type="entry name" value="MAGNESIUM AND COBALT EFFLUX PROTEIN CORC"/>
    <property type="match status" value="1"/>
</dbReference>
<keyword evidence="8" id="KW-1185">Reference proteome</keyword>
<proteinExistence type="inferred from homology"/>
<dbReference type="SMART" id="SM00116">
    <property type="entry name" value="CBS"/>
    <property type="match status" value="2"/>
</dbReference>
<evidence type="ECO:0000259" key="6">
    <source>
        <dbReference type="PROSITE" id="PS51371"/>
    </source>
</evidence>
<dbReference type="Gene3D" id="3.30.465.10">
    <property type="match status" value="1"/>
</dbReference>
<evidence type="ECO:0000313" key="7">
    <source>
        <dbReference type="EMBL" id="GLQ33744.1"/>
    </source>
</evidence>
<dbReference type="PANTHER" id="PTHR22777">
    <property type="entry name" value="HEMOLYSIN-RELATED"/>
    <property type="match status" value="1"/>
</dbReference>
<dbReference type="PROSITE" id="PS51371">
    <property type="entry name" value="CBS"/>
    <property type="match status" value="2"/>
</dbReference>
<evidence type="ECO:0000256" key="4">
    <source>
        <dbReference type="PROSITE-ProRule" id="PRU00703"/>
    </source>
</evidence>
<reference evidence="8" key="1">
    <citation type="journal article" date="2019" name="Int. J. Syst. Evol. Microbiol.">
        <title>The Global Catalogue of Microorganisms (GCM) 10K type strain sequencing project: providing services to taxonomists for standard genome sequencing and annotation.</title>
        <authorList>
            <consortium name="The Broad Institute Genomics Platform"/>
            <consortium name="The Broad Institute Genome Sequencing Center for Infectious Disease"/>
            <person name="Wu L."/>
            <person name="Ma J."/>
        </authorList>
    </citation>
    <scope>NUCLEOTIDE SEQUENCE [LARGE SCALE GENOMIC DNA]</scope>
    <source>
        <strain evidence="8">NBRC 110140</strain>
    </source>
</reference>
<dbReference type="InterPro" id="IPR044751">
    <property type="entry name" value="Ion_transp-like_CBS"/>
</dbReference>
<dbReference type="Pfam" id="PF00571">
    <property type="entry name" value="CBS"/>
    <property type="match status" value="2"/>
</dbReference>
<dbReference type="EMBL" id="BSNN01000001">
    <property type="protein sequence ID" value="GLQ33744.1"/>
    <property type="molecule type" value="Genomic_DNA"/>
</dbReference>
<feature type="region of interest" description="Disordered" evidence="5">
    <location>
        <begin position="1"/>
        <end position="21"/>
    </location>
</feature>
<protein>
    <submittedName>
        <fullName evidence="7">Conjugation transfer protein</fullName>
    </submittedName>
</protein>
<evidence type="ECO:0000256" key="2">
    <source>
        <dbReference type="ARBA" id="ARBA00022737"/>
    </source>
</evidence>
<accession>A0ABQ5VQX1</accession>
<feature type="domain" description="CBS" evidence="6">
    <location>
        <begin position="132"/>
        <end position="192"/>
    </location>
</feature>
<evidence type="ECO:0000313" key="8">
    <source>
        <dbReference type="Proteomes" id="UP001156694"/>
    </source>
</evidence>
<sequence length="282" mass="30799">MGDTTDGSSIAAQSAQLTSENKSNGFFRRLFKSSAQNRPQALPPLNSSPSIGFRKLKSMRVEDVAIPRADIVSAASDMALSDIIAEFSKSGYSRLPIYSDNLDNPVGMVHLKDIALKYGFNGKGRSFSIEKLLRPVLFVPPSMPLDVLLQKMQTERTHLALVVDEYGGVDGLVSIEDLIEQLVGDISDEHDVQDVAEWVETDPGIYVCQARASLADFEQVLGVDLASDTDDEDIDTLGGLACVMTGRVPVRGEVISHPAGYDFEILEADPRRIKKIRVCKRG</sequence>
<feature type="domain" description="CBS" evidence="6">
    <location>
        <begin position="65"/>
        <end position="126"/>
    </location>
</feature>
<dbReference type="Proteomes" id="UP001156694">
    <property type="component" value="Unassembled WGS sequence"/>
</dbReference>
<dbReference type="Pfam" id="PF03471">
    <property type="entry name" value="CorC_HlyC"/>
    <property type="match status" value="1"/>
</dbReference>
<dbReference type="InterPro" id="IPR036318">
    <property type="entry name" value="FAD-bd_PCMH-like_sf"/>
</dbReference>
<dbReference type="InterPro" id="IPR005170">
    <property type="entry name" value="Transptr-assoc_dom"/>
</dbReference>
<dbReference type="Gene3D" id="3.10.580.10">
    <property type="entry name" value="CBS-domain"/>
    <property type="match status" value="1"/>
</dbReference>
<dbReference type="InterPro" id="IPR046342">
    <property type="entry name" value="CBS_dom_sf"/>
</dbReference>
<evidence type="ECO:0000256" key="1">
    <source>
        <dbReference type="ARBA" id="ARBA00006446"/>
    </source>
</evidence>
<name>A0ABQ5VQX1_9RHOB</name>
<comment type="similarity">
    <text evidence="1">Belongs to the UPF0053 family. Hemolysin C subfamily.</text>
</comment>
<evidence type="ECO:0000256" key="3">
    <source>
        <dbReference type="ARBA" id="ARBA00023122"/>
    </source>
</evidence>
<dbReference type="InterPro" id="IPR016169">
    <property type="entry name" value="FAD-bd_PCMH_sub2"/>
</dbReference>
<keyword evidence="3 4" id="KW-0129">CBS domain</keyword>
<dbReference type="SUPFAM" id="SSF56176">
    <property type="entry name" value="FAD-binding/transporter-associated domain-like"/>
    <property type="match status" value="1"/>
</dbReference>
<dbReference type="CDD" id="cd04590">
    <property type="entry name" value="CBS_pair_CorC_HlyC_assoc"/>
    <property type="match status" value="1"/>
</dbReference>
<dbReference type="InterPro" id="IPR000644">
    <property type="entry name" value="CBS_dom"/>
</dbReference>
<dbReference type="SMART" id="SM01091">
    <property type="entry name" value="CorC_HlyC"/>
    <property type="match status" value="1"/>
</dbReference>
<comment type="caution">
    <text evidence="7">The sequence shown here is derived from an EMBL/GenBank/DDBJ whole genome shotgun (WGS) entry which is preliminary data.</text>
</comment>